<evidence type="ECO:0000313" key="1">
    <source>
        <dbReference type="EMBL" id="MCD8741880.1"/>
    </source>
</evidence>
<dbReference type="RefSeq" id="WP_232178376.1">
    <property type="nucleotide sequence ID" value="NZ_JAJPWV010000004.1"/>
</dbReference>
<proteinExistence type="predicted"/>
<evidence type="ECO:0000313" key="2">
    <source>
        <dbReference type="Proteomes" id="UP001199919"/>
    </source>
</evidence>
<organism evidence="1 2">
    <name type="scientific">Mucilaginibacter roseus</name>
    <dbReference type="NCBI Taxonomy" id="1528868"/>
    <lineage>
        <taxon>Bacteria</taxon>
        <taxon>Pseudomonadati</taxon>
        <taxon>Bacteroidota</taxon>
        <taxon>Sphingobacteriia</taxon>
        <taxon>Sphingobacteriales</taxon>
        <taxon>Sphingobacteriaceae</taxon>
        <taxon>Mucilaginibacter</taxon>
    </lineage>
</organism>
<gene>
    <name evidence="1" type="ORF">LT679_14790</name>
</gene>
<keyword evidence="2" id="KW-1185">Reference proteome</keyword>
<comment type="caution">
    <text evidence="1">The sequence shown here is derived from an EMBL/GenBank/DDBJ whole genome shotgun (WGS) entry which is preliminary data.</text>
</comment>
<reference evidence="1 2" key="1">
    <citation type="submission" date="2021-12" db="EMBL/GenBank/DDBJ databases">
        <title>Mucilaginibacter roseus genome.</title>
        <authorList>
            <person name="Ferreira J.R."/>
            <person name="Newman J.D."/>
        </authorList>
    </citation>
    <scope>NUCLEOTIDE SEQUENCE [LARGE SCALE GENOMIC DNA]</scope>
    <source>
        <strain evidence="1 2">LMG 28454</strain>
    </source>
</reference>
<sequence length="203" mass="22691">MRYILLLPVFALLIIAGDARAQKKIGPKQQKMLDSLCDCISKLDFGKISNSDDANKAFMNCFASHADQLIEVAEEEGVDLTSDDNSSALGEMIGKNLMLQKCGSFMKLAILMDDEEEEVELQKTTGVFKRIDNKGFNYVVIAENGSEKSFIWLEQFPDSEKFMNAGSLPNGKKLSITWKELEVYLPAAKGYYKVKEIKGIEVL</sequence>
<dbReference type="Proteomes" id="UP001199919">
    <property type="component" value="Unassembled WGS sequence"/>
</dbReference>
<protein>
    <submittedName>
        <fullName evidence="1">Uncharacterized protein</fullName>
    </submittedName>
</protein>
<name>A0ABS8U434_9SPHI</name>
<dbReference type="EMBL" id="JAJPWV010000004">
    <property type="protein sequence ID" value="MCD8741880.1"/>
    <property type="molecule type" value="Genomic_DNA"/>
</dbReference>
<accession>A0ABS8U434</accession>